<proteinExistence type="predicted"/>
<dbReference type="EMBL" id="JBBBZM010000187">
    <property type="protein sequence ID" value="KAL0632102.1"/>
    <property type="molecule type" value="Genomic_DNA"/>
</dbReference>
<feature type="region of interest" description="Disordered" evidence="1">
    <location>
        <begin position="83"/>
        <end position="107"/>
    </location>
</feature>
<keyword evidence="3" id="KW-1185">Reference proteome</keyword>
<gene>
    <name evidence="2" type="ORF">Q9L58_009034</name>
</gene>
<accession>A0ABR3G825</accession>
<protein>
    <submittedName>
        <fullName evidence="2">Uncharacterized protein</fullName>
    </submittedName>
</protein>
<evidence type="ECO:0000313" key="2">
    <source>
        <dbReference type="EMBL" id="KAL0632102.1"/>
    </source>
</evidence>
<evidence type="ECO:0000256" key="1">
    <source>
        <dbReference type="SAM" id="MobiDB-lite"/>
    </source>
</evidence>
<dbReference type="Proteomes" id="UP001447188">
    <property type="component" value="Unassembled WGS sequence"/>
</dbReference>
<comment type="caution">
    <text evidence="2">The sequence shown here is derived from an EMBL/GenBank/DDBJ whole genome shotgun (WGS) entry which is preliminary data.</text>
</comment>
<organism evidence="2 3">
    <name type="scientific">Discina gigas</name>
    <dbReference type="NCBI Taxonomy" id="1032678"/>
    <lineage>
        <taxon>Eukaryota</taxon>
        <taxon>Fungi</taxon>
        <taxon>Dikarya</taxon>
        <taxon>Ascomycota</taxon>
        <taxon>Pezizomycotina</taxon>
        <taxon>Pezizomycetes</taxon>
        <taxon>Pezizales</taxon>
        <taxon>Discinaceae</taxon>
        <taxon>Discina</taxon>
    </lineage>
</organism>
<name>A0ABR3G825_9PEZI</name>
<evidence type="ECO:0000313" key="3">
    <source>
        <dbReference type="Proteomes" id="UP001447188"/>
    </source>
</evidence>
<reference evidence="2 3" key="1">
    <citation type="submission" date="2024-02" db="EMBL/GenBank/DDBJ databases">
        <title>Discinaceae phylogenomics.</title>
        <authorList>
            <person name="Dirks A.C."/>
            <person name="James T.Y."/>
        </authorList>
    </citation>
    <scope>NUCLEOTIDE SEQUENCE [LARGE SCALE GENOMIC DNA]</scope>
    <source>
        <strain evidence="2 3">ACD0624</strain>
    </source>
</reference>
<sequence>MLAASTQTTTATAVPWIHCLNGRRTVYSPASIMAQLDRHNTILDGTGIRFGQNTTPVPTPTMRMNGRRSVYCPARIIPKLRRHETMLSETAAEPVRSGMGNGDATGA</sequence>